<dbReference type="InterPro" id="IPR051532">
    <property type="entry name" value="Ester_Hydrolysis_Enzymes"/>
</dbReference>
<reference evidence="2 3" key="1">
    <citation type="journal article" date="2019" name="Nat. Ecol. Evol.">
        <title>Megaphylogeny resolves global patterns of mushroom evolution.</title>
        <authorList>
            <person name="Varga T."/>
            <person name="Krizsan K."/>
            <person name="Foldi C."/>
            <person name="Dima B."/>
            <person name="Sanchez-Garcia M."/>
            <person name="Sanchez-Ramirez S."/>
            <person name="Szollosi G.J."/>
            <person name="Szarkandi J.G."/>
            <person name="Papp V."/>
            <person name="Albert L."/>
            <person name="Andreopoulos W."/>
            <person name="Angelini C."/>
            <person name="Antonin V."/>
            <person name="Barry K.W."/>
            <person name="Bougher N.L."/>
            <person name="Buchanan P."/>
            <person name="Buyck B."/>
            <person name="Bense V."/>
            <person name="Catcheside P."/>
            <person name="Chovatia M."/>
            <person name="Cooper J."/>
            <person name="Damon W."/>
            <person name="Desjardin D."/>
            <person name="Finy P."/>
            <person name="Geml J."/>
            <person name="Haridas S."/>
            <person name="Hughes K."/>
            <person name="Justo A."/>
            <person name="Karasinski D."/>
            <person name="Kautmanova I."/>
            <person name="Kiss B."/>
            <person name="Kocsube S."/>
            <person name="Kotiranta H."/>
            <person name="LaButti K.M."/>
            <person name="Lechner B.E."/>
            <person name="Liimatainen K."/>
            <person name="Lipzen A."/>
            <person name="Lukacs Z."/>
            <person name="Mihaltcheva S."/>
            <person name="Morgado L.N."/>
            <person name="Niskanen T."/>
            <person name="Noordeloos M.E."/>
            <person name="Ohm R.A."/>
            <person name="Ortiz-Santana B."/>
            <person name="Ovrebo C."/>
            <person name="Racz N."/>
            <person name="Riley R."/>
            <person name="Savchenko A."/>
            <person name="Shiryaev A."/>
            <person name="Soop K."/>
            <person name="Spirin V."/>
            <person name="Szebenyi C."/>
            <person name="Tomsovsky M."/>
            <person name="Tulloss R.E."/>
            <person name="Uehling J."/>
            <person name="Grigoriev I.V."/>
            <person name="Vagvolgyi C."/>
            <person name="Papp T."/>
            <person name="Martin F.M."/>
            <person name="Miettinen O."/>
            <person name="Hibbett D.S."/>
            <person name="Nagy L.G."/>
        </authorList>
    </citation>
    <scope>NUCLEOTIDE SEQUENCE [LARGE SCALE GENOMIC DNA]</scope>
    <source>
        <strain evidence="2 3">CBS 962.96</strain>
    </source>
</reference>
<sequence length="372" mass="40498">MHELSPRSPLLRLSGRWTAPSSVDAITAFWSGSSVSFLFQGSKLQLRTGPSTVRKDRFNGGTPMIACAVESTSNSSISTYDAQGTDTITLIDEEFLSNHGTGPYAVHVTLIDWASVLEIEAFLVSSDHDILATPPARPSLNVLVIGDSISCGWTDVLQSIPLGCLNALPFVLKRNILQNKGIDIHVDLIAYPGMTLVDPTEDERDEGAMLGMVSKFFHTSPWSTEIAEAPDNRDGPKILLIALGTNDEAQDVSPTRFTEAMRTLLVKLLHLYDQKVQHICLIPPFPDIDDSDSGEDSESIIQSFSSIVSALRQEPDLMAAGVVIHEMRLDAELQHDHLLDGLHPNVAGYELLGAALSKRMAPLLQSCVTETK</sequence>
<dbReference type="Pfam" id="PF13472">
    <property type="entry name" value="Lipase_GDSL_2"/>
    <property type="match status" value="1"/>
</dbReference>
<dbReference type="OrthoDB" id="3241977at2759"/>
<evidence type="ECO:0000313" key="2">
    <source>
        <dbReference type="EMBL" id="THV00875.1"/>
    </source>
</evidence>
<dbReference type="EMBL" id="ML179098">
    <property type="protein sequence ID" value="THV00875.1"/>
    <property type="molecule type" value="Genomic_DNA"/>
</dbReference>
<dbReference type="AlphaFoldDB" id="A0A4S8ME49"/>
<dbReference type="Gene3D" id="2.60.120.260">
    <property type="entry name" value="Galactose-binding domain-like"/>
    <property type="match status" value="1"/>
</dbReference>
<dbReference type="CDD" id="cd00229">
    <property type="entry name" value="SGNH_hydrolase"/>
    <property type="match status" value="1"/>
</dbReference>
<feature type="domain" description="SGNH hydrolase-type esterase" evidence="1">
    <location>
        <begin position="144"/>
        <end position="351"/>
    </location>
</feature>
<name>A0A4S8ME49_DENBC</name>
<gene>
    <name evidence="2" type="ORF">K435DRAFT_431916</name>
</gene>
<evidence type="ECO:0000259" key="1">
    <source>
        <dbReference type="Pfam" id="PF13472"/>
    </source>
</evidence>
<dbReference type="SUPFAM" id="SSF52266">
    <property type="entry name" value="SGNH hydrolase"/>
    <property type="match status" value="1"/>
</dbReference>
<keyword evidence="3" id="KW-1185">Reference proteome</keyword>
<evidence type="ECO:0000313" key="3">
    <source>
        <dbReference type="Proteomes" id="UP000297245"/>
    </source>
</evidence>
<dbReference type="InterPro" id="IPR036514">
    <property type="entry name" value="SGNH_hydro_sf"/>
</dbReference>
<accession>A0A4S8ME49</accession>
<organism evidence="2 3">
    <name type="scientific">Dendrothele bispora (strain CBS 962.96)</name>
    <dbReference type="NCBI Taxonomy" id="1314807"/>
    <lineage>
        <taxon>Eukaryota</taxon>
        <taxon>Fungi</taxon>
        <taxon>Dikarya</taxon>
        <taxon>Basidiomycota</taxon>
        <taxon>Agaricomycotina</taxon>
        <taxon>Agaricomycetes</taxon>
        <taxon>Agaricomycetidae</taxon>
        <taxon>Agaricales</taxon>
        <taxon>Agaricales incertae sedis</taxon>
        <taxon>Dendrothele</taxon>
    </lineage>
</organism>
<protein>
    <recommendedName>
        <fullName evidence="1">SGNH hydrolase-type esterase domain-containing protein</fullName>
    </recommendedName>
</protein>
<dbReference type="PANTHER" id="PTHR30383">
    <property type="entry name" value="THIOESTERASE 1/PROTEASE 1/LYSOPHOSPHOLIPASE L1"/>
    <property type="match status" value="1"/>
</dbReference>
<dbReference type="InterPro" id="IPR013830">
    <property type="entry name" value="SGNH_hydro"/>
</dbReference>
<dbReference type="Proteomes" id="UP000297245">
    <property type="component" value="Unassembled WGS sequence"/>
</dbReference>
<proteinExistence type="predicted"/>
<dbReference type="Gene3D" id="3.40.50.1110">
    <property type="entry name" value="SGNH hydrolase"/>
    <property type="match status" value="1"/>
</dbReference>